<accession>A0A816VVN5</accession>
<proteinExistence type="predicted"/>
<gene>
    <name evidence="1" type="ORF">MBJ925_LOCUS26727</name>
</gene>
<name>A0A816VVN5_9BILA</name>
<comment type="caution">
    <text evidence="1">The sequence shown here is derived from an EMBL/GenBank/DDBJ whole genome shotgun (WGS) entry which is preliminary data.</text>
</comment>
<reference evidence="1" key="1">
    <citation type="submission" date="2021-02" db="EMBL/GenBank/DDBJ databases">
        <authorList>
            <person name="Nowell W R."/>
        </authorList>
    </citation>
    <scope>NUCLEOTIDE SEQUENCE</scope>
</reference>
<dbReference type="AlphaFoldDB" id="A0A816VVN5"/>
<dbReference type="EMBL" id="CAJNRE010014188">
    <property type="protein sequence ID" value="CAF2125753.1"/>
    <property type="molecule type" value="Genomic_DNA"/>
</dbReference>
<dbReference type="Proteomes" id="UP000663824">
    <property type="component" value="Unassembled WGS sequence"/>
</dbReference>
<protein>
    <submittedName>
        <fullName evidence="1">Uncharacterized protein</fullName>
    </submittedName>
</protein>
<evidence type="ECO:0000313" key="2">
    <source>
        <dbReference type="Proteomes" id="UP000663824"/>
    </source>
</evidence>
<organism evidence="1 2">
    <name type="scientific">Rotaria magnacalcarata</name>
    <dbReference type="NCBI Taxonomy" id="392030"/>
    <lineage>
        <taxon>Eukaryota</taxon>
        <taxon>Metazoa</taxon>
        <taxon>Spiralia</taxon>
        <taxon>Gnathifera</taxon>
        <taxon>Rotifera</taxon>
        <taxon>Eurotatoria</taxon>
        <taxon>Bdelloidea</taxon>
        <taxon>Philodinida</taxon>
        <taxon>Philodinidae</taxon>
        <taxon>Rotaria</taxon>
    </lineage>
</organism>
<evidence type="ECO:0000313" key="1">
    <source>
        <dbReference type="EMBL" id="CAF2125753.1"/>
    </source>
</evidence>
<sequence>MLSRVTLWRRRKRIKEIRSQMIANKCSFLDEESLELASSSISNSISSKGFPDNEARPINDCEYQFSHTIPDPDSNISKTTDEAECVPDFHEDQMWIDDNVKESDPWMNLTIEPVFQYPIMENQELFVNMTRDPVEKEIAAALVLLKVSMYLLKHNFNISYLPMINIVMIISEIL</sequence>